<dbReference type="SUPFAM" id="SSF64438">
    <property type="entry name" value="CNF1/YfiH-like putative cysteine hydrolases"/>
    <property type="match status" value="1"/>
</dbReference>
<dbReference type="PANTHER" id="PTHR35147:SF2">
    <property type="entry name" value="CHEMORECEPTOR GLUTAMINE DEAMIDASE CHED-RELATED"/>
    <property type="match status" value="1"/>
</dbReference>
<proteinExistence type="inferred from homology"/>
<reference evidence="5" key="1">
    <citation type="journal article" date="2019" name="Int. J. Syst. Evol. Microbiol.">
        <title>The Global Catalogue of Microorganisms (GCM) 10K type strain sequencing project: providing services to taxonomists for standard genome sequencing and annotation.</title>
        <authorList>
            <consortium name="The Broad Institute Genomics Platform"/>
            <consortium name="The Broad Institute Genome Sequencing Center for Infectious Disease"/>
            <person name="Wu L."/>
            <person name="Ma J."/>
        </authorList>
    </citation>
    <scope>NUCLEOTIDE SEQUENCE [LARGE SCALE GENOMIC DNA]</scope>
    <source>
        <strain evidence="5">KACC 11588</strain>
    </source>
</reference>
<dbReference type="Gene3D" id="3.30.1330.200">
    <property type="match status" value="1"/>
</dbReference>
<name>A0ABW0SH21_9RHOB</name>
<dbReference type="CDD" id="cd16352">
    <property type="entry name" value="CheD"/>
    <property type="match status" value="1"/>
</dbReference>
<evidence type="ECO:0000313" key="4">
    <source>
        <dbReference type="EMBL" id="MFC5568229.1"/>
    </source>
</evidence>
<dbReference type="PROSITE" id="PS51257">
    <property type="entry name" value="PROKAR_LIPOPROTEIN"/>
    <property type="match status" value="1"/>
</dbReference>
<keyword evidence="2 3" id="KW-0378">Hydrolase</keyword>
<keyword evidence="1 3" id="KW-0145">Chemotaxis</keyword>
<dbReference type="HAMAP" id="MF_01440">
    <property type="entry name" value="CheD"/>
    <property type="match status" value="1"/>
</dbReference>
<dbReference type="InterPro" id="IPR011324">
    <property type="entry name" value="Cytotoxic_necrot_fac-like_cat"/>
</dbReference>
<dbReference type="RefSeq" id="WP_209843263.1">
    <property type="nucleotide sequence ID" value="NZ_JAGGJP010000027.1"/>
</dbReference>
<keyword evidence="5" id="KW-1185">Reference proteome</keyword>
<comment type="caution">
    <text evidence="4">The sequence shown here is derived from an EMBL/GenBank/DDBJ whole genome shotgun (WGS) entry which is preliminary data.</text>
</comment>
<evidence type="ECO:0000256" key="2">
    <source>
        <dbReference type="ARBA" id="ARBA00022801"/>
    </source>
</evidence>
<comment type="catalytic activity">
    <reaction evidence="3">
        <text>L-glutaminyl-[protein] + H2O = L-glutamyl-[protein] + NH4(+)</text>
        <dbReference type="Rhea" id="RHEA:16441"/>
        <dbReference type="Rhea" id="RHEA-COMP:10207"/>
        <dbReference type="Rhea" id="RHEA-COMP:10208"/>
        <dbReference type="ChEBI" id="CHEBI:15377"/>
        <dbReference type="ChEBI" id="CHEBI:28938"/>
        <dbReference type="ChEBI" id="CHEBI:29973"/>
        <dbReference type="ChEBI" id="CHEBI:30011"/>
        <dbReference type="EC" id="3.5.1.44"/>
    </reaction>
</comment>
<evidence type="ECO:0000313" key="5">
    <source>
        <dbReference type="Proteomes" id="UP001596056"/>
    </source>
</evidence>
<dbReference type="PANTHER" id="PTHR35147">
    <property type="entry name" value="CHEMORECEPTOR GLUTAMINE DEAMIDASE CHED-RELATED"/>
    <property type="match status" value="1"/>
</dbReference>
<dbReference type="InterPro" id="IPR038592">
    <property type="entry name" value="CheD-like_sf"/>
</dbReference>
<protein>
    <recommendedName>
        <fullName evidence="3">Probable chemoreceptor glutamine deamidase CheD</fullName>
        <ecNumber evidence="3">3.5.1.44</ecNumber>
    </recommendedName>
</protein>
<organism evidence="4 5">
    <name type="scientific">Rubellimicrobium aerolatum</name>
    <dbReference type="NCBI Taxonomy" id="490979"/>
    <lineage>
        <taxon>Bacteria</taxon>
        <taxon>Pseudomonadati</taxon>
        <taxon>Pseudomonadota</taxon>
        <taxon>Alphaproteobacteria</taxon>
        <taxon>Rhodobacterales</taxon>
        <taxon>Roseobacteraceae</taxon>
        <taxon>Rubellimicrobium</taxon>
    </lineage>
</organism>
<dbReference type="Proteomes" id="UP001596056">
    <property type="component" value="Unassembled WGS sequence"/>
</dbReference>
<dbReference type="EMBL" id="JBHSNA010000031">
    <property type="protein sequence ID" value="MFC5568229.1"/>
    <property type="molecule type" value="Genomic_DNA"/>
</dbReference>
<dbReference type="Pfam" id="PF03975">
    <property type="entry name" value="CheD"/>
    <property type="match status" value="1"/>
</dbReference>
<gene>
    <name evidence="3" type="primary">cheD</name>
    <name evidence="4" type="ORF">ACFPOC_17635</name>
</gene>
<evidence type="ECO:0000256" key="1">
    <source>
        <dbReference type="ARBA" id="ARBA00022500"/>
    </source>
</evidence>
<comment type="similarity">
    <text evidence="3">Belongs to the CheD family.</text>
</comment>
<sequence>MAPDLVRNIVLGELHVSDEPGLVICTTVGSCVAACLFDPVRGLGGMNHFLLPDGAAAARDDGAQRYGVHLMELLINSLLSRGASRTHLQAKAFGGASLTRGLTNAGASNVEFVEWFLRVESIPLVGGSVRGTQGRRVQFWPNSGRARQMLCAPIEVVVPRSQPPAVQPHGELELF</sequence>
<dbReference type="EC" id="3.5.1.44" evidence="3"/>
<dbReference type="InterPro" id="IPR005659">
    <property type="entry name" value="Chemorcpt_Glu_NH3ase_CheD"/>
</dbReference>
<comment type="function">
    <text evidence="3">Probably deamidates glutamine residues to glutamate on methyl-accepting chemotaxis receptors (MCPs), playing an important role in chemotaxis.</text>
</comment>
<accession>A0ABW0SH21</accession>
<evidence type="ECO:0000256" key="3">
    <source>
        <dbReference type="HAMAP-Rule" id="MF_01440"/>
    </source>
</evidence>